<feature type="region of interest" description="Disordered" evidence="1">
    <location>
        <begin position="207"/>
        <end position="234"/>
    </location>
</feature>
<organism evidence="3 4">
    <name type="scientific">Lactuca sativa</name>
    <name type="common">Garden lettuce</name>
    <dbReference type="NCBI Taxonomy" id="4236"/>
    <lineage>
        <taxon>Eukaryota</taxon>
        <taxon>Viridiplantae</taxon>
        <taxon>Streptophyta</taxon>
        <taxon>Embryophyta</taxon>
        <taxon>Tracheophyta</taxon>
        <taxon>Spermatophyta</taxon>
        <taxon>Magnoliopsida</taxon>
        <taxon>eudicotyledons</taxon>
        <taxon>Gunneridae</taxon>
        <taxon>Pentapetalae</taxon>
        <taxon>asterids</taxon>
        <taxon>campanulids</taxon>
        <taxon>Asterales</taxon>
        <taxon>Asteraceae</taxon>
        <taxon>Cichorioideae</taxon>
        <taxon>Cichorieae</taxon>
        <taxon>Lactucinae</taxon>
        <taxon>Lactuca</taxon>
    </lineage>
</organism>
<evidence type="ECO:0000256" key="1">
    <source>
        <dbReference type="SAM" id="MobiDB-lite"/>
    </source>
</evidence>
<evidence type="ECO:0000259" key="2">
    <source>
        <dbReference type="Pfam" id="PF10551"/>
    </source>
</evidence>
<dbReference type="PANTHER" id="PTHR31973:SF187">
    <property type="entry name" value="MUTATOR TRANSPOSASE MUDRA PROTEIN"/>
    <property type="match status" value="1"/>
</dbReference>
<dbReference type="EMBL" id="NBSK02000002">
    <property type="protein sequence ID" value="KAJ0219824.1"/>
    <property type="molecule type" value="Genomic_DNA"/>
</dbReference>
<evidence type="ECO:0000313" key="4">
    <source>
        <dbReference type="Proteomes" id="UP000235145"/>
    </source>
</evidence>
<protein>
    <recommendedName>
        <fullName evidence="2">MULE transposase domain-containing protein</fullName>
    </recommendedName>
</protein>
<dbReference type="InterPro" id="IPR018289">
    <property type="entry name" value="MULE_transposase_dom"/>
</dbReference>
<reference evidence="3 4" key="1">
    <citation type="journal article" date="2017" name="Nat. Commun.">
        <title>Genome assembly with in vitro proximity ligation data and whole-genome triplication in lettuce.</title>
        <authorList>
            <person name="Reyes-Chin-Wo S."/>
            <person name="Wang Z."/>
            <person name="Yang X."/>
            <person name="Kozik A."/>
            <person name="Arikit S."/>
            <person name="Song C."/>
            <person name="Xia L."/>
            <person name="Froenicke L."/>
            <person name="Lavelle D.O."/>
            <person name="Truco M.J."/>
            <person name="Xia R."/>
            <person name="Zhu S."/>
            <person name="Xu C."/>
            <person name="Xu H."/>
            <person name="Xu X."/>
            <person name="Cox K."/>
            <person name="Korf I."/>
            <person name="Meyers B.C."/>
            <person name="Michelmore R.W."/>
        </authorList>
    </citation>
    <scope>NUCLEOTIDE SEQUENCE [LARGE SCALE GENOMIC DNA]</scope>
    <source>
        <strain evidence="4">cv. Salinas</strain>
        <tissue evidence="3">Seedlings</tissue>
    </source>
</reference>
<dbReference type="PANTHER" id="PTHR31973">
    <property type="entry name" value="POLYPROTEIN, PUTATIVE-RELATED"/>
    <property type="match status" value="1"/>
</dbReference>
<accession>A0A9R1W9U6</accession>
<feature type="compositionally biased region" description="Basic residues" evidence="1">
    <location>
        <begin position="207"/>
        <end position="218"/>
    </location>
</feature>
<feature type="domain" description="MULE transposase" evidence="2">
    <location>
        <begin position="4"/>
        <end position="82"/>
    </location>
</feature>
<evidence type="ECO:0000313" key="3">
    <source>
        <dbReference type="EMBL" id="KAJ0219824.1"/>
    </source>
</evidence>
<sequence length="347" mass="40520">MLKSKVELLTAIGRDADNHVYPIAWAVVIIENKDNWSCFIELLVDDLDLGGGNGLVVVSDQHKGLLRAVTLFLPHVEYKQCVVENGISDCFNSMIRQTGKKHLLIMLEEIRIYLMERVYHQRDFPNQWRGDYGPNTLEKLTKFRKDEMLSGIPCVHGQATINYLHRDPLKFLSPWFHKDKLIATYMDNILLQRTDFVKTLPPLVRRMPGRPKVNRRKHASESQDSKYPTQREKIPRTVGCGKCQHIGHNKSSWKNKEVPKFGRPRKDGIGQPYFDHFPPKRNGTRIDGEGQALLLTMFNKKKFNLYKIWGMMYQLKLVKMYQMKGIRWVVKLLSMRMWLSNLLLRKG</sequence>
<name>A0A9R1W9U6_LACSA</name>
<gene>
    <name evidence="3" type="ORF">LSAT_V11C200062670</name>
</gene>
<dbReference type="AlphaFoldDB" id="A0A9R1W9U6"/>
<dbReference type="Proteomes" id="UP000235145">
    <property type="component" value="Unassembled WGS sequence"/>
</dbReference>
<comment type="caution">
    <text evidence="3">The sequence shown here is derived from an EMBL/GenBank/DDBJ whole genome shotgun (WGS) entry which is preliminary data.</text>
</comment>
<dbReference type="Pfam" id="PF10551">
    <property type="entry name" value="MULE"/>
    <property type="match status" value="1"/>
</dbReference>
<proteinExistence type="predicted"/>
<feature type="compositionally biased region" description="Basic and acidic residues" evidence="1">
    <location>
        <begin position="219"/>
        <end position="234"/>
    </location>
</feature>
<keyword evidence="4" id="KW-1185">Reference proteome</keyword>